<keyword evidence="3" id="KW-1185">Reference proteome</keyword>
<comment type="caution">
    <text evidence="2">The sequence shown here is derived from an EMBL/GenBank/DDBJ whole genome shotgun (WGS) entry which is preliminary data.</text>
</comment>
<dbReference type="EMBL" id="JBHTEK010000001">
    <property type="protein sequence ID" value="MFC7666390.1"/>
    <property type="molecule type" value="Genomic_DNA"/>
</dbReference>
<sequence length="98" mass="11195">MRGFSENQFYTSSYAVGTAEFRQFIGPDSYVFLFADQAYTRRDEGPDRRPDQPTGLGTGLSFRTPAGLFQFVYSMGRARSQPFELRTSKIHFGLTSRF</sequence>
<reference evidence="3" key="1">
    <citation type="journal article" date="2019" name="Int. J. Syst. Evol. Microbiol.">
        <title>The Global Catalogue of Microorganisms (GCM) 10K type strain sequencing project: providing services to taxonomists for standard genome sequencing and annotation.</title>
        <authorList>
            <consortium name="The Broad Institute Genomics Platform"/>
            <consortium name="The Broad Institute Genome Sequencing Center for Infectious Disease"/>
            <person name="Wu L."/>
            <person name="Ma J."/>
        </authorList>
    </citation>
    <scope>NUCLEOTIDE SEQUENCE [LARGE SCALE GENOMIC DNA]</scope>
    <source>
        <strain evidence="3">JCM 19635</strain>
    </source>
</reference>
<organism evidence="2 3">
    <name type="scientific">Hymenobacter humi</name>
    <dbReference type="NCBI Taxonomy" id="1411620"/>
    <lineage>
        <taxon>Bacteria</taxon>
        <taxon>Pseudomonadati</taxon>
        <taxon>Bacteroidota</taxon>
        <taxon>Cytophagia</taxon>
        <taxon>Cytophagales</taxon>
        <taxon>Hymenobacteraceae</taxon>
        <taxon>Hymenobacter</taxon>
    </lineage>
</organism>
<dbReference type="RefSeq" id="WP_380200063.1">
    <property type="nucleotide sequence ID" value="NZ_JBHTEK010000001.1"/>
</dbReference>
<feature type="compositionally biased region" description="Basic and acidic residues" evidence="1">
    <location>
        <begin position="42"/>
        <end position="51"/>
    </location>
</feature>
<proteinExistence type="predicted"/>
<gene>
    <name evidence="2" type="ORF">ACFQT0_02330</name>
</gene>
<accession>A0ABW2TYU6</accession>
<evidence type="ECO:0008006" key="4">
    <source>
        <dbReference type="Google" id="ProtNLM"/>
    </source>
</evidence>
<evidence type="ECO:0000313" key="2">
    <source>
        <dbReference type="EMBL" id="MFC7666390.1"/>
    </source>
</evidence>
<dbReference type="Proteomes" id="UP001596513">
    <property type="component" value="Unassembled WGS sequence"/>
</dbReference>
<name>A0ABW2TYU6_9BACT</name>
<evidence type="ECO:0000313" key="3">
    <source>
        <dbReference type="Proteomes" id="UP001596513"/>
    </source>
</evidence>
<feature type="region of interest" description="Disordered" evidence="1">
    <location>
        <begin position="42"/>
        <end position="61"/>
    </location>
</feature>
<protein>
    <recommendedName>
        <fullName evidence="4">Bacterial surface antigen (D15) domain-containing protein</fullName>
    </recommendedName>
</protein>
<dbReference type="Gene3D" id="2.40.160.50">
    <property type="entry name" value="membrane protein fhac: a member of the omp85/tpsb transporter family"/>
    <property type="match status" value="1"/>
</dbReference>
<evidence type="ECO:0000256" key="1">
    <source>
        <dbReference type="SAM" id="MobiDB-lite"/>
    </source>
</evidence>